<dbReference type="SUPFAM" id="SSF47413">
    <property type="entry name" value="lambda repressor-like DNA-binding domains"/>
    <property type="match status" value="1"/>
</dbReference>
<dbReference type="PANTHER" id="PTHR34475:SF1">
    <property type="entry name" value="CYTOSKELETON PROTEIN RODZ"/>
    <property type="match status" value="1"/>
</dbReference>
<evidence type="ECO:0000313" key="3">
    <source>
        <dbReference type="EMBL" id="KJY58821.1"/>
    </source>
</evidence>
<evidence type="ECO:0000256" key="2">
    <source>
        <dbReference type="SAM" id="Phobius"/>
    </source>
</evidence>
<dbReference type="InterPro" id="IPR001387">
    <property type="entry name" value="Cro/C1-type_HTH"/>
</dbReference>
<dbReference type="Proteomes" id="UP000033612">
    <property type="component" value="Unassembled WGS sequence"/>
</dbReference>
<feature type="transmembrane region" description="Helical" evidence="2">
    <location>
        <begin position="110"/>
        <end position="131"/>
    </location>
</feature>
<dbReference type="PANTHER" id="PTHR34475">
    <property type="match status" value="1"/>
</dbReference>
<dbReference type="InterPro" id="IPR010982">
    <property type="entry name" value="Lambda_DNA-bd_dom_sf"/>
</dbReference>
<organism evidence="3 4">
    <name type="scientific">Lactobacillus kimbladii</name>
    <dbReference type="NCBI Taxonomy" id="1218506"/>
    <lineage>
        <taxon>Bacteria</taxon>
        <taxon>Bacillati</taxon>
        <taxon>Bacillota</taxon>
        <taxon>Bacilli</taxon>
        <taxon>Lactobacillales</taxon>
        <taxon>Lactobacillaceae</taxon>
        <taxon>Lactobacillus</taxon>
    </lineage>
</organism>
<dbReference type="GO" id="GO:0003677">
    <property type="term" value="F:DNA binding"/>
    <property type="evidence" value="ECO:0007669"/>
    <property type="project" value="InterPro"/>
</dbReference>
<dbReference type="OrthoDB" id="9797543at2"/>
<evidence type="ECO:0000313" key="4">
    <source>
        <dbReference type="Proteomes" id="UP000033612"/>
    </source>
</evidence>
<feature type="compositionally biased region" description="Polar residues" evidence="1">
    <location>
        <begin position="141"/>
        <end position="153"/>
    </location>
</feature>
<dbReference type="AlphaFoldDB" id="A0A0F4LML9"/>
<dbReference type="HOGENOM" id="CLU_047530_0_0_9"/>
<dbReference type="Pfam" id="PF13413">
    <property type="entry name" value="HTH_25"/>
    <property type="match status" value="1"/>
</dbReference>
<dbReference type="STRING" id="1218506.JF75_06720"/>
<dbReference type="RefSeq" id="WP_046331856.1">
    <property type="nucleotide sequence ID" value="NZ_JBHTBO010000011.1"/>
</dbReference>
<dbReference type="EMBL" id="JXLH01000011">
    <property type="protein sequence ID" value="KJY58821.1"/>
    <property type="molecule type" value="Genomic_DNA"/>
</dbReference>
<reference evidence="3 4" key="1">
    <citation type="submission" date="2015-01" db="EMBL/GenBank/DDBJ databases">
        <title>Comparative genomics of the lactic acid bacteria isolated from the honey bee gut.</title>
        <authorList>
            <person name="Ellegaard K.M."/>
            <person name="Tamarit D."/>
            <person name="Javelind E."/>
            <person name="Olofsson T."/>
            <person name="Andersson S.G."/>
            <person name="Vasquez A."/>
        </authorList>
    </citation>
    <scope>NUCLEOTIDE SEQUENCE [LARGE SCALE GENOMIC DNA]</scope>
    <source>
        <strain evidence="3 4">Hma2</strain>
    </source>
</reference>
<feature type="compositionally biased region" description="Low complexity" evidence="1">
    <location>
        <begin position="272"/>
        <end position="376"/>
    </location>
</feature>
<keyword evidence="2" id="KW-0472">Membrane</keyword>
<protein>
    <submittedName>
        <fullName evidence="3">Putative transcriptional regulator</fullName>
    </submittedName>
</protein>
<dbReference type="InterPro" id="IPR050400">
    <property type="entry name" value="Bact_Cytoskel_RodZ"/>
</dbReference>
<dbReference type="CDD" id="cd00093">
    <property type="entry name" value="HTH_XRE"/>
    <property type="match status" value="1"/>
</dbReference>
<feature type="region of interest" description="Disordered" evidence="1">
    <location>
        <begin position="141"/>
        <end position="167"/>
    </location>
</feature>
<gene>
    <name evidence="3" type="ORF">JF75_06720</name>
</gene>
<name>A0A0F4LML9_9LACO</name>
<keyword evidence="2" id="KW-1133">Transmembrane helix</keyword>
<evidence type="ECO:0000256" key="1">
    <source>
        <dbReference type="SAM" id="MobiDB-lite"/>
    </source>
</evidence>
<comment type="caution">
    <text evidence="3">The sequence shown here is derived from an EMBL/GenBank/DDBJ whole genome shotgun (WGS) entry which is preliminary data.</text>
</comment>
<feature type="compositionally biased region" description="Basic residues" evidence="1">
    <location>
        <begin position="157"/>
        <end position="167"/>
    </location>
</feature>
<dbReference type="Gene3D" id="1.10.260.40">
    <property type="entry name" value="lambda repressor-like DNA-binding domains"/>
    <property type="match status" value="1"/>
</dbReference>
<accession>A0A0F4LML9</accession>
<proteinExistence type="predicted"/>
<sequence length="376" mass="41327">MADIGDKLRSAREAKGLSIEDIEKATKIQGRYLTAIEQNDFDKLPGDFYVRAFIRQYAQIVGLDGKKLLSEYHEDIPKAEPDEFVEDSIDNKSEEVRKTTSNKKKIWQDYLPRIIVGLGIIVVILVCYVVYAHFSSSRNQNNNTAGDVSVSSDNGKRKQKVKKPKKKSVKIKELAINQFQITGLKNNRNLVVRAGDQATTVSIAMNGVNQSGQTLTAGQKHTLRIPETAQTVVVTFSNAIGTSVTIGGKKVPYNSQNSNLTLTFYIGKRHSSQSNQTQNGQNNSGTTNYNSEHSNSNHQNQSHNQTGGHSNSNNNNTNDNNHSSSTNSQENNQNNNQSNQNGQSSHDGSQSNNNDHSSESGHSGSNSSSGNENNER</sequence>
<dbReference type="PATRIC" id="fig|1218506.3.peg.724"/>
<feature type="region of interest" description="Disordered" evidence="1">
    <location>
        <begin position="270"/>
        <end position="376"/>
    </location>
</feature>
<keyword evidence="4" id="KW-1185">Reference proteome</keyword>
<keyword evidence="2" id="KW-0812">Transmembrane</keyword>